<gene>
    <name evidence="1" type="ORF">GGQ22_18150</name>
</gene>
<dbReference type="Proteomes" id="UP000433406">
    <property type="component" value="Unassembled WGS sequence"/>
</dbReference>
<proteinExistence type="predicted"/>
<dbReference type="EMBL" id="WLCI01000019">
    <property type="protein sequence ID" value="MTB96999.1"/>
    <property type="molecule type" value="Genomic_DNA"/>
</dbReference>
<evidence type="ECO:0000313" key="1">
    <source>
        <dbReference type="EMBL" id="MTB96999.1"/>
    </source>
</evidence>
<evidence type="ECO:0000313" key="2">
    <source>
        <dbReference type="Proteomes" id="UP000433406"/>
    </source>
</evidence>
<dbReference type="AlphaFoldDB" id="A0A6I3JFV2"/>
<organism evidence="1 2">
    <name type="scientific">Nocardioides marmotae</name>
    <dbReference type="NCBI Taxonomy" id="2663857"/>
    <lineage>
        <taxon>Bacteria</taxon>
        <taxon>Bacillati</taxon>
        <taxon>Actinomycetota</taxon>
        <taxon>Actinomycetes</taxon>
        <taxon>Propionibacteriales</taxon>
        <taxon>Nocardioidaceae</taxon>
        <taxon>Nocardioides</taxon>
    </lineage>
</organism>
<dbReference type="Gene3D" id="3.30.460.40">
    <property type="match status" value="1"/>
</dbReference>
<keyword evidence="2" id="KW-1185">Reference proteome</keyword>
<sequence>MTAPSRVPLIRTADEQAEEDAFLALYGAWEPMDPPTFAREMEGFDRPWWVVGGWAIEAATGYRREHEDTDVSILACDVPAFVEFMTGRWHVWNNVGGVLHPLGDRWPTVDEPASQLWLRAHAAAPWVVDIPLTPDVDGRWTNKLLPDHVDEVENVTWVGDDGVRYLRPEIVLIYKARLRRTKDEPDFEATLPTLTAERRAWLRTSLEALVPDHHWLERL</sequence>
<accession>A0A6I3JFV2</accession>
<reference evidence="1 2" key="1">
    <citation type="submission" date="2019-10" db="EMBL/GenBank/DDBJ databases">
        <title>Nocardioides novel species isolated from the excrement of Marmot.</title>
        <authorList>
            <person name="Zhang G."/>
        </authorList>
    </citation>
    <scope>NUCLEOTIDE SEQUENCE [LARGE SCALE GENOMIC DNA]</scope>
    <source>
        <strain evidence="2">zg-579</strain>
    </source>
</reference>
<name>A0A6I3JFV2_9ACTN</name>
<comment type="caution">
    <text evidence="1">The sequence shown here is derived from an EMBL/GenBank/DDBJ whole genome shotgun (WGS) entry which is preliminary data.</text>
</comment>
<dbReference type="RefSeq" id="WP_154616747.1">
    <property type="nucleotide sequence ID" value="NZ_CP053660.1"/>
</dbReference>
<evidence type="ECO:0008006" key="3">
    <source>
        <dbReference type="Google" id="ProtNLM"/>
    </source>
</evidence>
<protein>
    <recommendedName>
        <fullName evidence="3">Amino acid transporter</fullName>
    </recommendedName>
</protein>